<dbReference type="RefSeq" id="WP_344992591.1">
    <property type="nucleotide sequence ID" value="NZ_BAABFR010000014.1"/>
</dbReference>
<evidence type="ECO:0000256" key="1">
    <source>
        <dbReference type="SAM" id="MobiDB-lite"/>
    </source>
</evidence>
<feature type="region of interest" description="Disordered" evidence="1">
    <location>
        <begin position="1"/>
        <end position="22"/>
    </location>
</feature>
<sequence length="81" mass="8902">MVVADTDTMAPTKPATRMAARAPRGELYRSRRGHYDVYLGGIDHADVLRVELEFLNRHASAVDDVTEPPTARQSPPVAGRT</sequence>
<accession>A0ABP8JB19</accession>
<evidence type="ECO:0000313" key="3">
    <source>
        <dbReference type="Proteomes" id="UP001500635"/>
    </source>
</evidence>
<reference evidence="3" key="1">
    <citation type="journal article" date="2019" name="Int. J. Syst. Evol. Microbiol.">
        <title>The Global Catalogue of Microorganisms (GCM) 10K type strain sequencing project: providing services to taxonomists for standard genome sequencing and annotation.</title>
        <authorList>
            <consortium name="The Broad Institute Genomics Platform"/>
            <consortium name="The Broad Institute Genome Sequencing Center for Infectious Disease"/>
            <person name="Wu L."/>
            <person name="Ma J."/>
        </authorList>
    </citation>
    <scope>NUCLEOTIDE SEQUENCE [LARGE SCALE GENOMIC DNA]</scope>
    <source>
        <strain evidence="3">JCM 17688</strain>
    </source>
</reference>
<organism evidence="2 3">
    <name type="scientific">Tsukamurella soli</name>
    <dbReference type="NCBI Taxonomy" id="644556"/>
    <lineage>
        <taxon>Bacteria</taxon>
        <taxon>Bacillati</taxon>
        <taxon>Actinomycetota</taxon>
        <taxon>Actinomycetes</taxon>
        <taxon>Mycobacteriales</taxon>
        <taxon>Tsukamurellaceae</taxon>
        <taxon>Tsukamurella</taxon>
    </lineage>
</organism>
<protein>
    <submittedName>
        <fullName evidence="2">Uncharacterized protein</fullName>
    </submittedName>
</protein>
<proteinExistence type="predicted"/>
<evidence type="ECO:0000313" key="2">
    <source>
        <dbReference type="EMBL" id="GAA4387898.1"/>
    </source>
</evidence>
<name>A0ABP8JB19_9ACTN</name>
<keyword evidence="3" id="KW-1185">Reference proteome</keyword>
<gene>
    <name evidence="2" type="ORF">GCM10023147_12920</name>
</gene>
<dbReference type="Proteomes" id="UP001500635">
    <property type="component" value="Unassembled WGS sequence"/>
</dbReference>
<comment type="caution">
    <text evidence="2">The sequence shown here is derived from an EMBL/GenBank/DDBJ whole genome shotgun (WGS) entry which is preliminary data.</text>
</comment>
<dbReference type="EMBL" id="BAABFR010000014">
    <property type="protein sequence ID" value="GAA4387898.1"/>
    <property type="molecule type" value="Genomic_DNA"/>
</dbReference>